<accession>A0ABT3YBU9</accession>
<keyword evidence="2" id="KW-1185">Reference proteome</keyword>
<dbReference type="Gene3D" id="3.40.50.720">
    <property type="entry name" value="NAD(P)-binding Rossmann-like Domain"/>
    <property type="match status" value="1"/>
</dbReference>
<dbReference type="SUPFAM" id="SSF51735">
    <property type="entry name" value="NAD(P)-binding Rossmann-fold domains"/>
    <property type="match status" value="1"/>
</dbReference>
<dbReference type="EMBL" id="JAOVZQ010000001">
    <property type="protein sequence ID" value="MCY0093269.1"/>
    <property type="molecule type" value="Genomic_DNA"/>
</dbReference>
<dbReference type="InterPro" id="IPR002347">
    <property type="entry name" value="SDR_fam"/>
</dbReference>
<reference evidence="1" key="1">
    <citation type="submission" date="2022-10" db="EMBL/GenBank/DDBJ databases">
        <title>Hoeflea sp. J2-29, isolated from marine algae.</title>
        <authorList>
            <person name="Kristyanto S."/>
            <person name="Kim J.M."/>
            <person name="Jeon C.O."/>
        </authorList>
    </citation>
    <scope>NUCLEOTIDE SEQUENCE</scope>
    <source>
        <strain evidence="1">J2-29</strain>
    </source>
</reference>
<name>A0ABT3YBU9_9HYPH</name>
<comment type="caution">
    <text evidence="1">The sequence shown here is derived from an EMBL/GenBank/DDBJ whole genome shotgun (WGS) entry which is preliminary data.</text>
</comment>
<gene>
    <name evidence="1" type="ORF">OEG82_04380</name>
</gene>
<evidence type="ECO:0000313" key="1">
    <source>
        <dbReference type="EMBL" id="MCY0093269.1"/>
    </source>
</evidence>
<dbReference type="Proteomes" id="UP001081283">
    <property type="component" value="Unassembled WGS sequence"/>
</dbReference>
<evidence type="ECO:0000313" key="2">
    <source>
        <dbReference type="Proteomes" id="UP001081283"/>
    </source>
</evidence>
<protein>
    <submittedName>
        <fullName evidence="1">SDR family NAD(P)-dependent oxidoreductase</fullName>
    </submittedName>
</protein>
<dbReference type="InterPro" id="IPR036291">
    <property type="entry name" value="NAD(P)-bd_dom_sf"/>
</dbReference>
<proteinExistence type="predicted"/>
<dbReference type="Pfam" id="PF00106">
    <property type="entry name" value="adh_short"/>
    <property type="match status" value="1"/>
</dbReference>
<organism evidence="1 2">
    <name type="scientific">Hoeflea ulvae</name>
    <dbReference type="NCBI Taxonomy" id="2983764"/>
    <lineage>
        <taxon>Bacteria</taxon>
        <taxon>Pseudomonadati</taxon>
        <taxon>Pseudomonadota</taxon>
        <taxon>Alphaproteobacteria</taxon>
        <taxon>Hyphomicrobiales</taxon>
        <taxon>Rhizobiaceae</taxon>
        <taxon>Hoeflea</taxon>
    </lineage>
</organism>
<sequence>MSEGQIIVTGASKGIGLAIAEELARRDFQVVSLSRSGEALAIRLSAT</sequence>